<evidence type="ECO:0000313" key="2">
    <source>
        <dbReference type="Proteomes" id="UP000001933"/>
    </source>
</evidence>
<dbReference type="InParanoid" id="Q2LSE6"/>
<gene>
    <name evidence="1" type="ORF">SYN_01024</name>
</gene>
<keyword evidence="2" id="KW-1185">Reference proteome</keyword>
<sequence length="78" mass="8929">MFSSIMDKFLSVFYWLVKGNTIPKNSEKSVPALTALKKGENMGGLSNYRRICLLNYFEVIIFVRCEDFGLIAIPDDCR</sequence>
<proteinExistence type="predicted"/>
<reference evidence="1 2" key="1">
    <citation type="journal article" date="2007" name="Proc. Natl. Acad. Sci. U.S.A.">
        <title>The genome of Syntrophus aciditrophicus: life at the thermodynamic limit of microbial growth.</title>
        <authorList>
            <person name="McInerney M.J."/>
            <person name="Rohlin L."/>
            <person name="Mouttaki H."/>
            <person name="Kim U."/>
            <person name="Krupp R.S."/>
            <person name="Rios-Hernandez L."/>
            <person name="Sieber J."/>
            <person name="Struchtemeyer C.G."/>
            <person name="Bhattacharyya A."/>
            <person name="Campbell J.W."/>
            <person name="Gunsalus R.P."/>
        </authorList>
    </citation>
    <scope>NUCLEOTIDE SEQUENCE [LARGE SCALE GENOMIC DNA]</scope>
    <source>
        <strain evidence="1 2">SB</strain>
    </source>
</reference>
<protein>
    <submittedName>
        <fullName evidence="1">Hypothetical cytosolic protein</fullName>
    </submittedName>
</protein>
<dbReference type="EMBL" id="CP000252">
    <property type="protein sequence ID" value="ABC77007.1"/>
    <property type="molecule type" value="Genomic_DNA"/>
</dbReference>
<dbReference type="HOGENOM" id="CLU_2620765_0_0_7"/>
<name>Q2LSE6_SYNAS</name>
<accession>Q2LSE6</accession>
<dbReference type="AlphaFoldDB" id="Q2LSE6"/>
<dbReference type="KEGG" id="sat:SYN_01024"/>
<dbReference type="Proteomes" id="UP000001933">
    <property type="component" value="Chromosome"/>
</dbReference>
<organism evidence="1 2">
    <name type="scientific">Syntrophus aciditrophicus (strain SB)</name>
    <dbReference type="NCBI Taxonomy" id="56780"/>
    <lineage>
        <taxon>Bacteria</taxon>
        <taxon>Pseudomonadati</taxon>
        <taxon>Thermodesulfobacteriota</taxon>
        <taxon>Syntrophia</taxon>
        <taxon>Syntrophales</taxon>
        <taxon>Syntrophaceae</taxon>
        <taxon>Syntrophus</taxon>
    </lineage>
</organism>
<evidence type="ECO:0000313" key="1">
    <source>
        <dbReference type="EMBL" id="ABC77007.1"/>
    </source>
</evidence>
<dbReference type="STRING" id="56780.SYN_01024"/>